<evidence type="ECO:0000256" key="1">
    <source>
        <dbReference type="ARBA" id="ARBA00007832"/>
    </source>
</evidence>
<dbReference type="FunFam" id="1.10.510.40:FF:000004">
    <property type="entry name" value="Aerobactin synthase IucA"/>
    <property type="match status" value="1"/>
</dbReference>
<dbReference type="Pfam" id="PF04183">
    <property type="entry name" value="IucA_IucC"/>
    <property type="match status" value="1"/>
</dbReference>
<dbReference type="InterPro" id="IPR022770">
    <property type="entry name" value="IucA/IucC-like_C"/>
</dbReference>
<protein>
    <submittedName>
        <fullName evidence="4">Aerobactin siderophore biosynthesis protein</fullName>
    </submittedName>
</protein>
<dbReference type="PANTHER" id="PTHR34384:SF5">
    <property type="entry name" value="L-2,3-DIAMINOPROPANOATE--CITRATE LIGASE"/>
    <property type="match status" value="1"/>
</dbReference>
<evidence type="ECO:0000313" key="4">
    <source>
        <dbReference type="EMBL" id="CAR11008.2"/>
    </source>
</evidence>
<evidence type="ECO:0000313" key="5">
    <source>
        <dbReference type="Proteomes" id="UP000000748"/>
    </source>
</evidence>
<comment type="similarity">
    <text evidence="1">Belongs to the IucA/IucC family.</text>
</comment>
<dbReference type="HOGENOM" id="CLU_018283_0_0_6"/>
<dbReference type="Pfam" id="PF06276">
    <property type="entry name" value="FhuF"/>
    <property type="match status" value="1"/>
</dbReference>
<dbReference type="AlphaFoldDB" id="B7MST3"/>
<organism evidence="4 5">
    <name type="scientific">Escherichia coli O81 (strain ED1a)</name>
    <dbReference type="NCBI Taxonomy" id="585397"/>
    <lineage>
        <taxon>Bacteria</taxon>
        <taxon>Pseudomonadati</taxon>
        <taxon>Pseudomonadota</taxon>
        <taxon>Gammaproteobacteria</taxon>
        <taxon>Enterobacterales</taxon>
        <taxon>Enterobacteriaceae</taxon>
        <taxon>Escherichia</taxon>
    </lineage>
</organism>
<reference evidence="5" key="1">
    <citation type="journal article" date="2009" name="PLoS Genet.">
        <title>Organised genome dynamics in the Escherichia coli species results in highly diverse adaptive paths.</title>
        <authorList>
            <person name="Touchon M."/>
            <person name="Hoede C."/>
            <person name="Tenaillon O."/>
            <person name="Barbe V."/>
            <person name="Baeriswyl S."/>
            <person name="Bidet P."/>
            <person name="Bingen E."/>
            <person name="Bonacorsi S."/>
            <person name="Bouchier C."/>
            <person name="Bouvet O."/>
            <person name="Calteau A."/>
            <person name="Chiapello H."/>
            <person name="Clermont O."/>
            <person name="Cruveiller S."/>
            <person name="Danchin A."/>
            <person name="Diard M."/>
            <person name="Dossat C."/>
            <person name="Karoui M.E."/>
            <person name="Frapy E."/>
            <person name="Garry L."/>
            <person name="Ghigo J.M."/>
            <person name="Gilles A.M."/>
            <person name="Johnson J."/>
            <person name="Le Bouguenec C."/>
            <person name="Lescat M."/>
            <person name="Mangenot S."/>
            <person name="Martinez-Jehanne V."/>
            <person name="Matic I."/>
            <person name="Nassif X."/>
            <person name="Oztas S."/>
            <person name="Petit M.A."/>
            <person name="Pichon C."/>
            <person name="Rouy Z."/>
            <person name="Ruf C.S."/>
            <person name="Schneider D."/>
            <person name="Tourret J."/>
            <person name="Vacherie B."/>
            <person name="Vallenet D."/>
            <person name="Medigue C."/>
            <person name="Rocha E.P.C."/>
            <person name="Denamur E."/>
        </authorList>
    </citation>
    <scope>NUCLEOTIDE SEQUENCE [LARGE SCALE GENOMIC DNA]</scope>
    <source>
        <strain evidence="5">ED1a</strain>
    </source>
</reference>
<dbReference type="EMBL" id="CU928162">
    <property type="protein sequence ID" value="CAR11008.2"/>
    <property type="molecule type" value="Genomic_DNA"/>
</dbReference>
<proteinExistence type="inferred from homology"/>
<evidence type="ECO:0000259" key="3">
    <source>
        <dbReference type="Pfam" id="PF06276"/>
    </source>
</evidence>
<evidence type="ECO:0000259" key="2">
    <source>
        <dbReference type="Pfam" id="PF04183"/>
    </source>
</evidence>
<name>B7MST3_ECO81</name>
<dbReference type="GO" id="GO:0019290">
    <property type="term" value="P:siderophore biosynthetic process"/>
    <property type="evidence" value="ECO:0007669"/>
    <property type="project" value="InterPro"/>
</dbReference>
<dbReference type="GO" id="GO:0016881">
    <property type="term" value="F:acid-amino acid ligase activity"/>
    <property type="evidence" value="ECO:0007669"/>
    <property type="project" value="UniProtKB-ARBA"/>
</dbReference>
<dbReference type="Gene3D" id="1.10.510.40">
    <property type="match status" value="1"/>
</dbReference>
<feature type="domain" description="Aerobactin siderophore biosynthesis IucA/IucC-like C-terminal" evidence="3">
    <location>
        <begin position="420"/>
        <end position="576"/>
    </location>
</feature>
<sequence>MLIMRIIIDIIVIILLCGSCLTMTLPSEKPATDVAEQCFLNALIRETTDWKLTEYPPDELLIPLDEQKSLHFRVAYFSPTQHHRFAFPARLVTASGSYPVDFTTLSRLIIDKLRHQLFLPVPLCETFHQRVLESHVHTQQAIDARHDWAALREKALNFGEAEQALLTGHAFHPAPKSHEPFNRREAERYLPDMAPHFPLRWFSVDKTQIAGESLHLNLQQRLTRFAAENAPQLLNELSDNQWLFPLHPWQGEYLLQQGWCQALVAKGLIKDLGEAGTSWLPTTSSRSLYCATSRDMIKFSLSVRLTNSIRTLSVKEVKRGMRLARLAQTDGWQMLQVRFPTFRVMQEDGWAGLLDLNGNIMQESLFALRENLLVDQPKSQTNVLVSLTQAAPDGGDSLLVSAVKRLSDRLGITVQQAAHAWVDAYCQQVLKPLFTAEADYGLVLLAHQQNILVQMLGDLPVGFIYRDCQGSAFMPHATDWLDSIGEAQAENIFTHEQLLRYFPYYLLVNSTFAVTAALGAAGLDSESNLMARVRASLAEVRDQVTHKTCLNYVLESPYWNVKGNFFCYLNDHNENTIVDPSVIYFDFANPLQAQEV</sequence>
<gene>
    <name evidence="4" type="primary">iucA</name>
    <name evidence="4" type="ordered locus">ECED1_4905</name>
</gene>
<feature type="domain" description="Aerobactin siderophore biosynthesis IucA/IucC N-terminal" evidence="2">
    <location>
        <begin position="158"/>
        <end position="386"/>
    </location>
</feature>
<dbReference type="PANTHER" id="PTHR34384">
    <property type="entry name" value="L-2,3-DIAMINOPROPANOATE--CITRATE LIGASE"/>
    <property type="match status" value="1"/>
</dbReference>
<dbReference type="InterPro" id="IPR037455">
    <property type="entry name" value="LucA/IucC-like"/>
</dbReference>
<dbReference type="KEGG" id="ecq:ECED1_4905"/>
<dbReference type="InterPro" id="IPR007310">
    <property type="entry name" value="Aerobactin_biosyn_IucA/IucC_N"/>
</dbReference>
<accession>B7MST3</accession>
<dbReference type="Proteomes" id="UP000000748">
    <property type="component" value="Chromosome"/>
</dbReference>